<keyword evidence="1" id="KW-0812">Transmembrane</keyword>
<dbReference type="InterPro" id="IPR019250">
    <property type="entry name" value="DUF2227_metal-bd"/>
</dbReference>
<dbReference type="EMBL" id="PVWJ01000160">
    <property type="protein sequence ID" value="PSB00784.1"/>
    <property type="molecule type" value="Genomic_DNA"/>
</dbReference>
<name>A0A2T1BXX7_9CYAN</name>
<keyword evidence="1" id="KW-1133">Transmembrane helix</keyword>
<dbReference type="OrthoDB" id="69351at2"/>
<evidence type="ECO:0000256" key="1">
    <source>
        <dbReference type="SAM" id="Phobius"/>
    </source>
</evidence>
<feature type="transmembrane region" description="Helical" evidence="1">
    <location>
        <begin position="20"/>
        <end position="46"/>
    </location>
</feature>
<comment type="caution">
    <text evidence="2">The sequence shown here is derived from an EMBL/GenBank/DDBJ whole genome shotgun (WGS) entry which is preliminary data.</text>
</comment>
<feature type="transmembrane region" description="Helical" evidence="1">
    <location>
        <begin position="125"/>
        <end position="145"/>
    </location>
</feature>
<dbReference type="Pfam" id="PF09988">
    <property type="entry name" value="DUF2227"/>
    <property type="match status" value="1"/>
</dbReference>
<keyword evidence="3" id="KW-1185">Reference proteome</keyword>
<feature type="transmembrane region" description="Helical" evidence="1">
    <location>
        <begin position="92"/>
        <end position="113"/>
    </location>
</feature>
<dbReference type="PANTHER" id="PTHR39085">
    <property type="entry name" value="SLL0924 PROTEIN"/>
    <property type="match status" value="1"/>
</dbReference>
<dbReference type="RefSeq" id="WP_106291300.1">
    <property type="nucleotide sequence ID" value="NZ_CAWNTC010000201.1"/>
</dbReference>
<protein>
    <submittedName>
        <fullName evidence="2">Metal-binding protein</fullName>
    </submittedName>
</protein>
<dbReference type="PANTHER" id="PTHR39085:SF1">
    <property type="entry name" value="SLL0924 PROTEIN"/>
    <property type="match status" value="1"/>
</dbReference>
<gene>
    <name evidence="2" type="ORF">C7B64_21675</name>
</gene>
<accession>A0A2T1BXX7</accession>
<evidence type="ECO:0000313" key="3">
    <source>
        <dbReference type="Proteomes" id="UP000238762"/>
    </source>
</evidence>
<evidence type="ECO:0000313" key="2">
    <source>
        <dbReference type="EMBL" id="PSB00784.1"/>
    </source>
</evidence>
<reference evidence="2 3" key="1">
    <citation type="submission" date="2018-02" db="EMBL/GenBank/DDBJ databases">
        <authorList>
            <person name="Cohen D.B."/>
            <person name="Kent A.D."/>
        </authorList>
    </citation>
    <scope>NUCLEOTIDE SEQUENCE [LARGE SCALE GENOMIC DNA]</scope>
    <source>
        <strain evidence="2 3">CCAP 1448/3</strain>
    </source>
</reference>
<organism evidence="2 3">
    <name type="scientific">Merismopedia glauca CCAP 1448/3</name>
    <dbReference type="NCBI Taxonomy" id="1296344"/>
    <lineage>
        <taxon>Bacteria</taxon>
        <taxon>Bacillati</taxon>
        <taxon>Cyanobacteriota</taxon>
        <taxon>Cyanophyceae</taxon>
        <taxon>Synechococcales</taxon>
        <taxon>Merismopediaceae</taxon>
        <taxon>Merismopedia</taxon>
    </lineage>
</organism>
<sequence>MPSGRTHDRITLWTLPWVTLGTWFLTQASDAAIAVGGAFLFSGLMFGPDLDINSRQFQRWGCLRGLWIPYQKMLRHRSIWSHGLILGTMGRCLYLGFWLTIIVLPGLALAAFLGIPGWRSTITAISQHLLVIFGHKLCFSLLIGLELGAMSHSLSDWIGSAYKKRQRLRSRPIKSKKRS</sequence>
<dbReference type="Proteomes" id="UP000238762">
    <property type="component" value="Unassembled WGS sequence"/>
</dbReference>
<dbReference type="AlphaFoldDB" id="A0A2T1BXX7"/>
<reference evidence="2 3" key="2">
    <citation type="submission" date="2018-03" db="EMBL/GenBank/DDBJ databases">
        <title>The ancient ancestry and fast evolution of plastids.</title>
        <authorList>
            <person name="Moore K.R."/>
            <person name="Magnabosco C."/>
            <person name="Momper L."/>
            <person name="Gold D.A."/>
            <person name="Bosak T."/>
            <person name="Fournier G.P."/>
        </authorList>
    </citation>
    <scope>NUCLEOTIDE SEQUENCE [LARGE SCALE GENOMIC DNA]</scope>
    <source>
        <strain evidence="2 3">CCAP 1448/3</strain>
    </source>
</reference>
<keyword evidence="1" id="KW-0472">Membrane</keyword>
<proteinExistence type="predicted"/>